<feature type="region of interest" description="Disordered" evidence="1">
    <location>
        <begin position="647"/>
        <end position="712"/>
    </location>
</feature>
<evidence type="ECO:0000259" key="2">
    <source>
        <dbReference type="PROSITE" id="PS50878"/>
    </source>
</evidence>
<dbReference type="InterPro" id="IPR012337">
    <property type="entry name" value="RNaseH-like_sf"/>
</dbReference>
<feature type="compositionally biased region" description="Polar residues" evidence="1">
    <location>
        <begin position="684"/>
        <end position="701"/>
    </location>
</feature>
<dbReference type="Pfam" id="PF17919">
    <property type="entry name" value="RT_RNaseH_2"/>
    <property type="match status" value="1"/>
</dbReference>
<evidence type="ECO:0000313" key="5">
    <source>
        <dbReference type="RefSeq" id="XP_056850765.1"/>
    </source>
</evidence>
<organism evidence="4 5">
    <name type="scientific">Raphanus sativus</name>
    <name type="common">Radish</name>
    <name type="synonym">Raphanus raphanistrum var. sativus</name>
    <dbReference type="NCBI Taxonomy" id="3726"/>
    <lineage>
        <taxon>Eukaryota</taxon>
        <taxon>Viridiplantae</taxon>
        <taxon>Streptophyta</taxon>
        <taxon>Embryophyta</taxon>
        <taxon>Tracheophyta</taxon>
        <taxon>Spermatophyta</taxon>
        <taxon>Magnoliopsida</taxon>
        <taxon>eudicotyledons</taxon>
        <taxon>Gunneridae</taxon>
        <taxon>Pentapetalae</taxon>
        <taxon>rosids</taxon>
        <taxon>malvids</taxon>
        <taxon>Brassicales</taxon>
        <taxon>Brassicaceae</taxon>
        <taxon>Brassiceae</taxon>
        <taxon>Raphanus</taxon>
    </lineage>
</organism>
<dbReference type="SUPFAM" id="SSF56672">
    <property type="entry name" value="DNA/RNA polymerases"/>
    <property type="match status" value="1"/>
</dbReference>
<reference evidence="5" key="2">
    <citation type="submission" date="2025-08" db="UniProtKB">
        <authorList>
            <consortium name="RefSeq"/>
        </authorList>
    </citation>
    <scope>IDENTIFICATION</scope>
    <source>
        <tissue evidence="5">Leaf</tissue>
    </source>
</reference>
<dbReference type="OrthoDB" id="1102478at2759"/>
<evidence type="ECO:0000313" key="4">
    <source>
        <dbReference type="Proteomes" id="UP000504610"/>
    </source>
</evidence>
<dbReference type="Pfam" id="PF00078">
    <property type="entry name" value="RVT_1"/>
    <property type="match status" value="1"/>
</dbReference>
<dbReference type="Gene3D" id="3.30.70.270">
    <property type="match status" value="2"/>
</dbReference>
<accession>A0A9W3CGY4</accession>
<dbReference type="InterPro" id="IPR036397">
    <property type="entry name" value="RNaseH_sf"/>
</dbReference>
<sequence length="984" mass="108639">MKGIDPNVTTHKLKVDPTFKPIKQKRRKLGLEKAQAVNDEVDRLTKAGSIREVHYPDWLANPVVVKKKNGKWRICVDFTDLNKACPKDSFPLPHIDRLVEATAGHRLLSFMDAFSGYNQIMMDPEDQEKTAFITERGTYCYKVMPFGLKNAGATYQRLVNKMFAGQLGKTMEVYIDDMLVKSSAGEDHISHLRECFDILNKYDMKLNPTKCTFGVPSGEFLGYLVTERGIEANPQQIATFLEMPSPKTTREVQRLTGRIAALNRFISKSTDKCLPFYKLLRNNKKFLWDEKCEEAFKQLKAYLSEPPILSKPVVGEPLYLYLAVSTAAVSGVLVREEQNEQRPVYYTSKSLIDAETRYPAMEKLALAVVTAARKLRPYFQSHSIVVMTSQPLRMILHSPSQSGRLAKWAIELSEYDIEYRPRAAAKAQVLADFIIELTSEQLDSEMESPKWSLYVDGASSKQGSGIGLRLTSSAGETIEQSYRLGFSASNNEAEYEALIAGLKLALSLGIRELNAYSDSQLVASQFHGEYETRDERMGAYLEVVQNLTRQFDKFELTRIPRGENSSADALAALASTSDPLVKRIIPVEGIEKPSIDIATKAEKESKLKAQPEGTCPEAVATQVFTTFWFPKTRICSAKKHTSGNIIQVTEDIPRNSDSLEPDLENTPGGTNSDPVICRVKTRSRTALQNSSGGIPRNSDSLEPNKEEAVEPVPPAKKEIVLGLRAASAVPISRSRKRKCVALIEGGPPLPEGLRIAPVLRGNFIPLIDGMIGDCSTEAARLARELGEAHGQLSEVQSTMTALTDSCTAKVSRLEGQVGELERDLGKTASALIKEKKTRKAKASEVRRLQHQIEASEGLMRRSADDAMSALCAGFQSRLAGFAEILNSLELAYRRDLISANIDGGMAFIHALKDDPSSSLQPEEDSISARMSELGSLDRTFELLLSDLRSECVPERFAEDAEKPGSATGEDGDEAAASEVGEGDV</sequence>
<dbReference type="CDD" id="cd01647">
    <property type="entry name" value="RT_LTR"/>
    <property type="match status" value="1"/>
</dbReference>
<dbReference type="Proteomes" id="UP000504610">
    <property type="component" value="Chromosome 9"/>
</dbReference>
<name>A0A9W3CGY4_RAPSA</name>
<feature type="region of interest" description="Disordered" evidence="1">
    <location>
        <begin position="954"/>
        <end position="984"/>
    </location>
</feature>
<protein>
    <submittedName>
        <fullName evidence="5">Uncharacterized protein LOC130500082</fullName>
    </submittedName>
</protein>
<dbReference type="PROSITE" id="PS50878">
    <property type="entry name" value="RT_POL"/>
    <property type="match status" value="1"/>
</dbReference>
<feature type="domain" description="RNase H type-1" evidence="3">
    <location>
        <begin position="447"/>
        <end position="576"/>
    </location>
</feature>
<dbReference type="Gene3D" id="3.10.20.370">
    <property type="match status" value="1"/>
</dbReference>
<dbReference type="InterPro" id="IPR043128">
    <property type="entry name" value="Rev_trsase/Diguanyl_cyclase"/>
</dbReference>
<dbReference type="PANTHER" id="PTHR48475">
    <property type="entry name" value="RIBONUCLEASE H"/>
    <property type="match status" value="1"/>
</dbReference>
<dbReference type="PROSITE" id="PS50879">
    <property type="entry name" value="RNASE_H_1"/>
    <property type="match status" value="1"/>
</dbReference>
<dbReference type="GO" id="GO:0004523">
    <property type="term" value="F:RNA-DNA hybrid ribonuclease activity"/>
    <property type="evidence" value="ECO:0007669"/>
    <property type="project" value="InterPro"/>
</dbReference>
<dbReference type="GeneID" id="130500082"/>
<reference evidence="4" key="1">
    <citation type="journal article" date="2019" name="Database">
        <title>The radish genome database (RadishGD): an integrated information resource for radish genomics.</title>
        <authorList>
            <person name="Yu H.J."/>
            <person name="Baek S."/>
            <person name="Lee Y.J."/>
            <person name="Cho A."/>
            <person name="Mun J.H."/>
        </authorList>
    </citation>
    <scope>NUCLEOTIDE SEQUENCE [LARGE SCALE GENOMIC DNA]</scope>
    <source>
        <strain evidence="4">cv. WK10039</strain>
    </source>
</reference>
<dbReference type="RefSeq" id="XP_056850765.1">
    <property type="nucleotide sequence ID" value="XM_056994785.1"/>
</dbReference>
<dbReference type="InterPro" id="IPR043502">
    <property type="entry name" value="DNA/RNA_pol_sf"/>
</dbReference>
<dbReference type="Gene3D" id="3.30.420.10">
    <property type="entry name" value="Ribonuclease H-like superfamily/Ribonuclease H"/>
    <property type="match status" value="1"/>
</dbReference>
<dbReference type="Pfam" id="PF13456">
    <property type="entry name" value="RVT_3"/>
    <property type="match status" value="1"/>
</dbReference>
<dbReference type="InterPro" id="IPR002156">
    <property type="entry name" value="RNaseH_domain"/>
</dbReference>
<dbReference type="GO" id="GO:0003676">
    <property type="term" value="F:nucleic acid binding"/>
    <property type="evidence" value="ECO:0007669"/>
    <property type="project" value="InterPro"/>
</dbReference>
<dbReference type="CDD" id="cd09274">
    <property type="entry name" value="RNase_HI_RT_Ty3"/>
    <property type="match status" value="1"/>
</dbReference>
<feature type="compositionally biased region" description="Acidic residues" evidence="1">
    <location>
        <begin position="969"/>
        <end position="984"/>
    </location>
</feature>
<dbReference type="PANTHER" id="PTHR48475:SF2">
    <property type="entry name" value="RIBONUCLEASE H"/>
    <property type="match status" value="1"/>
</dbReference>
<dbReference type="AlphaFoldDB" id="A0A9W3CGY4"/>
<dbReference type="SUPFAM" id="SSF53098">
    <property type="entry name" value="Ribonuclease H-like"/>
    <property type="match status" value="1"/>
</dbReference>
<dbReference type="Gene3D" id="3.10.10.10">
    <property type="entry name" value="HIV Type 1 Reverse Transcriptase, subunit A, domain 1"/>
    <property type="match status" value="1"/>
</dbReference>
<proteinExistence type="predicted"/>
<dbReference type="InterPro" id="IPR041577">
    <property type="entry name" value="RT_RNaseH_2"/>
</dbReference>
<gene>
    <name evidence="5" type="primary">LOC130500082</name>
</gene>
<keyword evidence="4" id="KW-1185">Reference proteome</keyword>
<dbReference type="CDD" id="cd09279">
    <property type="entry name" value="RNase_HI_like"/>
    <property type="match status" value="1"/>
</dbReference>
<evidence type="ECO:0000256" key="1">
    <source>
        <dbReference type="SAM" id="MobiDB-lite"/>
    </source>
</evidence>
<feature type="domain" description="Reverse transcriptase" evidence="2">
    <location>
        <begin position="47"/>
        <end position="225"/>
    </location>
</feature>
<dbReference type="KEGG" id="rsz:130500082"/>
<dbReference type="InterPro" id="IPR000477">
    <property type="entry name" value="RT_dom"/>
</dbReference>
<evidence type="ECO:0000259" key="3">
    <source>
        <dbReference type="PROSITE" id="PS50879"/>
    </source>
</evidence>